<dbReference type="GO" id="GO:0005576">
    <property type="term" value="C:extracellular region"/>
    <property type="evidence" value="ECO:0007669"/>
    <property type="project" value="UniProtKB-SubCell"/>
</dbReference>
<comment type="similarity">
    <text evidence="2">Belongs to the GILT family.</text>
</comment>
<evidence type="ECO:0000313" key="6">
    <source>
        <dbReference type="EMBL" id="VEN58289.1"/>
    </source>
</evidence>
<accession>A0A653DDK0</accession>
<keyword evidence="7" id="KW-1185">Reference proteome</keyword>
<dbReference type="PANTHER" id="PTHR13234">
    <property type="entry name" value="GAMMA-INTERFERON INDUCIBLE LYSOSOMAL THIOL REDUCTASE GILT"/>
    <property type="match status" value="1"/>
</dbReference>
<organism evidence="6 7">
    <name type="scientific">Callosobruchus maculatus</name>
    <name type="common">Southern cowpea weevil</name>
    <name type="synonym">Pulse bruchid</name>
    <dbReference type="NCBI Taxonomy" id="64391"/>
    <lineage>
        <taxon>Eukaryota</taxon>
        <taxon>Metazoa</taxon>
        <taxon>Ecdysozoa</taxon>
        <taxon>Arthropoda</taxon>
        <taxon>Hexapoda</taxon>
        <taxon>Insecta</taxon>
        <taxon>Pterygota</taxon>
        <taxon>Neoptera</taxon>
        <taxon>Endopterygota</taxon>
        <taxon>Coleoptera</taxon>
        <taxon>Polyphaga</taxon>
        <taxon>Cucujiformia</taxon>
        <taxon>Chrysomeloidea</taxon>
        <taxon>Chrysomelidae</taxon>
        <taxon>Bruchinae</taxon>
        <taxon>Bruchini</taxon>
        <taxon>Callosobruchus</taxon>
    </lineage>
</organism>
<keyword evidence="3" id="KW-0964">Secreted</keyword>
<evidence type="ECO:0000256" key="3">
    <source>
        <dbReference type="ARBA" id="ARBA00022525"/>
    </source>
</evidence>
<evidence type="ECO:0000313" key="7">
    <source>
        <dbReference type="Proteomes" id="UP000410492"/>
    </source>
</evidence>
<evidence type="ECO:0000256" key="5">
    <source>
        <dbReference type="ARBA" id="ARBA00023180"/>
    </source>
</evidence>
<comment type="subcellular location">
    <subcellularLocation>
        <location evidence="1">Secreted</location>
    </subcellularLocation>
</comment>
<sequence>MTRIYNIKEIIFAVVSISAFLCFWQAEAQNNLKVSLYYGSFQPLCKKFIKEQLYPTFQALQSYLDLEVVPFGMTKMTEKDGKYNFKCTFGPKECYTNEIHSCVVDIYPRMQAMEFLRCSAMEHDPSTDEVLQKCVANATISYEDIKKCHKTRGNQLLAANGLKSLKVGYKFVPAIVFNDTYDPKASVLGQTNMFVYVCTLLKTPPDICKSLREA</sequence>
<dbReference type="PANTHER" id="PTHR13234:SF8">
    <property type="entry name" value="GAMMA-INTERFERON-INDUCIBLE LYSOSOMAL THIOL REDUCTASE"/>
    <property type="match status" value="1"/>
</dbReference>
<protein>
    <submittedName>
        <fullName evidence="6">Uncharacterized protein</fullName>
    </submittedName>
</protein>
<name>A0A653DDK0_CALMS</name>
<reference evidence="6 7" key="1">
    <citation type="submission" date="2019-01" db="EMBL/GenBank/DDBJ databases">
        <authorList>
            <person name="Sayadi A."/>
        </authorList>
    </citation>
    <scope>NUCLEOTIDE SEQUENCE [LARGE SCALE GENOMIC DNA]</scope>
</reference>
<evidence type="ECO:0000256" key="2">
    <source>
        <dbReference type="ARBA" id="ARBA00005679"/>
    </source>
</evidence>
<dbReference type="EMBL" id="CAACVG010011530">
    <property type="protein sequence ID" value="VEN58289.1"/>
    <property type="molecule type" value="Genomic_DNA"/>
</dbReference>
<keyword evidence="4" id="KW-0732">Signal</keyword>
<dbReference type="OrthoDB" id="958254at2759"/>
<evidence type="ECO:0000256" key="1">
    <source>
        <dbReference type="ARBA" id="ARBA00004613"/>
    </source>
</evidence>
<gene>
    <name evidence="6" type="ORF">CALMAC_LOCUS16682</name>
</gene>
<proteinExistence type="inferred from homology"/>
<dbReference type="GO" id="GO:0016671">
    <property type="term" value="F:oxidoreductase activity, acting on a sulfur group of donors, disulfide as acceptor"/>
    <property type="evidence" value="ECO:0007669"/>
    <property type="project" value="InterPro"/>
</dbReference>
<keyword evidence="5" id="KW-0325">Glycoprotein</keyword>
<dbReference type="Pfam" id="PF03227">
    <property type="entry name" value="GILT"/>
    <property type="match status" value="1"/>
</dbReference>
<evidence type="ECO:0000256" key="4">
    <source>
        <dbReference type="ARBA" id="ARBA00022729"/>
    </source>
</evidence>
<dbReference type="InterPro" id="IPR004911">
    <property type="entry name" value="Interferon-induced_GILT"/>
</dbReference>
<dbReference type="AlphaFoldDB" id="A0A653DDK0"/>
<dbReference type="Proteomes" id="UP000410492">
    <property type="component" value="Unassembled WGS sequence"/>
</dbReference>